<keyword evidence="1" id="KW-0812">Transmembrane</keyword>
<gene>
    <name evidence="2" type="ORF">PV08_05076</name>
</gene>
<dbReference type="EMBL" id="KN847494">
    <property type="protein sequence ID" value="KIW17881.1"/>
    <property type="molecule type" value="Genomic_DNA"/>
</dbReference>
<dbReference type="OrthoDB" id="4154892at2759"/>
<sequence>MPDLYQLFAGFAGLVTIASLWNLWGGELFPAERDPKGGPFVYPSVFQAPYVPGPVHAYLN</sequence>
<keyword evidence="3" id="KW-1185">Reference proteome</keyword>
<dbReference type="HOGENOM" id="CLU_2941715_0_0_1"/>
<organism evidence="2 3">
    <name type="scientific">Exophiala spinifera</name>
    <dbReference type="NCBI Taxonomy" id="91928"/>
    <lineage>
        <taxon>Eukaryota</taxon>
        <taxon>Fungi</taxon>
        <taxon>Dikarya</taxon>
        <taxon>Ascomycota</taxon>
        <taxon>Pezizomycotina</taxon>
        <taxon>Eurotiomycetes</taxon>
        <taxon>Chaetothyriomycetidae</taxon>
        <taxon>Chaetothyriales</taxon>
        <taxon>Herpotrichiellaceae</taxon>
        <taxon>Exophiala</taxon>
    </lineage>
</organism>
<dbReference type="GeneID" id="27332159"/>
<evidence type="ECO:0000313" key="2">
    <source>
        <dbReference type="EMBL" id="KIW17881.1"/>
    </source>
</evidence>
<accession>A0A0D1YRK2</accession>
<protein>
    <submittedName>
        <fullName evidence="2">Uncharacterized protein</fullName>
    </submittedName>
</protein>
<keyword evidence="1" id="KW-1133">Transmembrane helix</keyword>
<keyword evidence="1" id="KW-0472">Membrane</keyword>
<reference evidence="2 3" key="1">
    <citation type="submission" date="2015-01" db="EMBL/GenBank/DDBJ databases">
        <title>The Genome Sequence of Exophiala spinifera CBS89968.</title>
        <authorList>
            <consortium name="The Broad Institute Genomics Platform"/>
            <person name="Cuomo C."/>
            <person name="de Hoog S."/>
            <person name="Gorbushina A."/>
            <person name="Stielow B."/>
            <person name="Teixiera M."/>
            <person name="Abouelleil A."/>
            <person name="Chapman S.B."/>
            <person name="Priest M."/>
            <person name="Young S.K."/>
            <person name="Wortman J."/>
            <person name="Nusbaum C."/>
            <person name="Birren B."/>
        </authorList>
    </citation>
    <scope>NUCLEOTIDE SEQUENCE [LARGE SCALE GENOMIC DNA]</scope>
    <source>
        <strain evidence="2 3">CBS 89968</strain>
    </source>
</reference>
<dbReference type="AlphaFoldDB" id="A0A0D1YRK2"/>
<dbReference type="VEuPathDB" id="FungiDB:PV08_05076"/>
<proteinExistence type="predicted"/>
<feature type="transmembrane region" description="Helical" evidence="1">
    <location>
        <begin position="6"/>
        <end position="24"/>
    </location>
</feature>
<dbReference type="RefSeq" id="XP_016238097.1">
    <property type="nucleotide sequence ID" value="XM_016379420.1"/>
</dbReference>
<dbReference type="Proteomes" id="UP000053328">
    <property type="component" value="Unassembled WGS sequence"/>
</dbReference>
<evidence type="ECO:0000313" key="3">
    <source>
        <dbReference type="Proteomes" id="UP000053328"/>
    </source>
</evidence>
<evidence type="ECO:0000256" key="1">
    <source>
        <dbReference type="SAM" id="Phobius"/>
    </source>
</evidence>
<name>A0A0D1YRK2_9EURO</name>